<evidence type="ECO:0000313" key="2">
    <source>
        <dbReference type="EMBL" id="SUG32868.1"/>
    </source>
</evidence>
<feature type="signal peptide" evidence="1">
    <location>
        <begin position="1"/>
        <end position="23"/>
    </location>
</feature>
<evidence type="ECO:0000256" key="1">
    <source>
        <dbReference type="SAM" id="SignalP"/>
    </source>
</evidence>
<accession>A0A379SV44</accession>
<proteinExistence type="predicted"/>
<evidence type="ECO:0008006" key="4">
    <source>
        <dbReference type="Google" id="ProtNLM"/>
    </source>
</evidence>
<dbReference type="EMBL" id="UGXD01000002">
    <property type="protein sequence ID" value="SUG32868.1"/>
    <property type="molecule type" value="Genomic_DNA"/>
</dbReference>
<dbReference type="Proteomes" id="UP000254762">
    <property type="component" value="Unassembled WGS sequence"/>
</dbReference>
<keyword evidence="1" id="KW-0732">Signal</keyword>
<protein>
    <recommendedName>
        <fullName evidence="4">Fimbrial protein</fullName>
    </recommendedName>
</protein>
<evidence type="ECO:0000313" key="3">
    <source>
        <dbReference type="Proteomes" id="UP000254762"/>
    </source>
</evidence>
<sequence length="132" mass="14675">MNKIYLVLVAASLASGALSPAFAVTSNGTIGATLTLTNGCLINGSPGQNGINFGTLDFGTHPATFSELTTPVNWRGRRQQFWYPVYDRQLHGAGYRKYQRDRTWYYHRNARHASALSDEFSEYQPGCRIPSL</sequence>
<name>A0A379SV44_SALER</name>
<reference evidence="2 3" key="1">
    <citation type="submission" date="2018-06" db="EMBL/GenBank/DDBJ databases">
        <authorList>
            <consortium name="Pathogen Informatics"/>
            <person name="Doyle S."/>
        </authorList>
    </citation>
    <scope>NUCLEOTIDE SEQUENCE [LARGE SCALE GENOMIC DNA]</scope>
    <source>
        <strain evidence="2 3">NCTC7304</strain>
    </source>
</reference>
<organism evidence="2 3">
    <name type="scientific">Salmonella enterica subsp. arizonae</name>
    <dbReference type="NCBI Taxonomy" id="59203"/>
    <lineage>
        <taxon>Bacteria</taxon>
        <taxon>Pseudomonadati</taxon>
        <taxon>Pseudomonadota</taxon>
        <taxon>Gammaproteobacteria</taxon>
        <taxon>Enterobacterales</taxon>
        <taxon>Enterobacteriaceae</taxon>
        <taxon>Salmonella</taxon>
    </lineage>
</organism>
<gene>
    <name evidence="2" type="ORF">NCTC7304_02324</name>
</gene>
<feature type="chain" id="PRO_5016690872" description="Fimbrial protein" evidence="1">
    <location>
        <begin position="24"/>
        <end position="132"/>
    </location>
</feature>
<dbReference type="AlphaFoldDB" id="A0A379SV44"/>